<dbReference type="AlphaFoldDB" id="A0A419W3Y6"/>
<dbReference type="InterPro" id="IPR038312">
    <property type="entry name" value="DUF5063_sf"/>
</dbReference>
<proteinExistence type="predicted"/>
<evidence type="ECO:0000313" key="1">
    <source>
        <dbReference type="EMBL" id="RKD90140.1"/>
    </source>
</evidence>
<gene>
    <name evidence="1" type="ORF">BC643_0476</name>
</gene>
<dbReference type="Pfam" id="PF16702">
    <property type="entry name" value="DUF5063"/>
    <property type="match status" value="1"/>
</dbReference>
<comment type="caution">
    <text evidence="1">The sequence shown here is derived from an EMBL/GenBank/DDBJ whole genome shotgun (WGS) entry which is preliminary data.</text>
</comment>
<dbReference type="OrthoDB" id="1116917at2"/>
<accession>A0A419W3Y6</accession>
<name>A0A419W3Y6_9BACT</name>
<dbReference type="Gene3D" id="1.20.120.1550">
    <property type="entry name" value="Protein of unknown function DUF5063"/>
    <property type="match status" value="1"/>
</dbReference>
<dbReference type="InterPro" id="IPR032025">
    <property type="entry name" value="DUF5063"/>
</dbReference>
<reference evidence="1 2" key="1">
    <citation type="submission" date="2018-09" db="EMBL/GenBank/DDBJ databases">
        <title>Genomic Encyclopedia of Archaeal and Bacterial Type Strains, Phase II (KMG-II): from individual species to whole genera.</title>
        <authorList>
            <person name="Goeker M."/>
        </authorList>
    </citation>
    <scope>NUCLEOTIDE SEQUENCE [LARGE SCALE GENOMIC DNA]</scope>
    <source>
        <strain evidence="1 2">DSM 27148</strain>
    </source>
</reference>
<keyword evidence="2" id="KW-1185">Reference proteome</keyword>
<sequence>MSEDQFNQLVYSKQVIEFVTVANEYCKFVESAGAMGAKDMLSKIQKILPLVYLKATLLPDFESSEELALEKFVSEVDYNYLQQRIMNLLGAHDDYYEVFDQDMQFSETPLTASISENLTDVYQDLKDFVLSYRTGDELVMQEALWECVDNFKNYWGQKLVNSLRAVHTLVYSDVDFEEDIKIPSDDEEETSKPAWLKNLFNDPMD</sequence>
<protein>
    <submittedName>
        <fullName evidence="1">Uncharacterized protein DUF5063</fullName>
    </submittedName>
</protein>
<evidence type="ECO:0000313" key="2">
    <source>
        <dbReference type="Proteomes" id="UP000283387"/>
    </source>
</evidence>
<dbReference type="EMBL" id="RAPN01000001">
    <property type="protein sequence ID" value="RKD90140.1"/>
    <property type="molecule type" value="Genomic_DNA"/>
</dbReference>
<organism evidence="1 2">
    <name type="scientific">Mangrovibacterium diazotrophicum</name>
    <dbReference type="NCBI Taxonomy" id="1261403"/>
    <lineage>
        <taxon>Bacteria</taxon>
        <taxon>Pseudomonadati</taxon>
        <taxon>Bacteroidota</taxon>
        <taxon>Bacteroidia</taxon>
        <taxon>Marinilabiliales</taxon>
        <taxon>Prolixibacteraceae</taxon>
        <taxon>Mangrovibacterium</taxon>
    </lineage>
</organism>
<dbReference type="RefSeq" id="WP_120271570.1">
    <property type="nucleotide sequence ID" value="NZ_RAPN01000001.1"/>
</dbReference>
<dbReference type="Proteomes" id="UP000283387">
    <property type="component" value="Unassembled WGS sequence"/>
</dbReference>